<evidence type="ECO:0000313" key="1">
    <source>
        <dbReference type="EMBL" id="TPE60994.1"/>
    </source>
</evidence>
<dbReference type="AlphaFoldDB" id="A0A501XL42"/>
<organism evidence="1 2">
    <name type="scientific">Sandaracinobacter neustonicus</name>
    <dbReference type="NCBI Taxonomy" id="1715348"/>
    <lineage>
        <taxon>Bacteria</taxon>
        <taxon>Pseudomonadati</taxon>
        <taxon>Pseudomonadota</taxon>
        <taxon>Alphaproteobacteria</taxon>
        <taxon>Sphingomonadales</taxon>
        <taxon>Sphingosinicellaceae</taxon>
        <taxon>Sandaracinobacter</taxon>
    </lineage>
</organism>
<keyword evidence="2" id="KW-1185">Reference proteome</keyword>
<reference evidence="1 2" key="1">
    <citation type="submission" date="2019-06" db="EMBL/GenBank/DDBJ databases">
        <authorList>
            <person name="Lee I."/>
            <person name="Jang G.I."/>
            <person name="Hwang C.Y."/>
        </authorList>
    </citation>
    <scope>NUCLEOTIDE SEQUENCE [LARGE SCALE GENOMIC DNA]</scope>
    <source>
        <strain evidence="1 2">PAMC 28131</strain>
    </source>
</reference>
<protein>
    <submittedName>
        <fullName evidence="1">Uncharacterized protein</fullName>
    </submittedName>
</protein>
<dbReference type="EMBL" id="VFSU01000024">
    <property type="protein sequence ID" value="TPE60994.1"/>
    <property type="molecule type" value="Genomic_DNA"/>
</dbReference>
<dbReference type="Proteomes" id="UP000319897">
    <property type="component" value="Unassembled WGS sequence"/>
</dbReference>
<name>A0A501XL42_9SPHN</name>
<dbReference type="OrthoDB" id="7427399at2"/>
<sequence length="370" mass="37851">MSAGIAAQVAAEVADATVARLIAAGWGPGGGAAPVPPHRILLEAPRALPPQQTVVRVVTEPQAGGWFGYNLPPGQAQAAAQPMVAPPPAPPAVSPEAHATATAGYAAIRAGDLKQGVGLLKAAEAMDPKAPQADTWRADVAQLTKRWSGGGYVLTREGAGGGDALAASPVLGGGQAGVALGYRLNPLGKQRVSIIGRLSVASAPQGGLDGETTEAALGLRWEPSRKIPVAIDVERRIALGTYSRNAWAGRISGGAQRETEVRGARLKLEGYAEGGVVEGFTRTPDLYVGAQARGGTPLLTLGDTRIDAGVGLWGGAQRNYGVAASRLDIGPSSRVWTGPWPFYAQIDWRQKVAGNALPGSGPVLTVAGEF</sequence>
<accession>A0A501XL42</accession>
<evidence type="ECO:0000313" key="2">
    <source>
        <dbReference type="Proteomes" id="UP000319897"/>
    </source>
</evidence>
<comment type="caution">
    <text evidence="1">The sequence shown here is derived from an EMBL/GenBank/DDBJ whole genome shotgun (WGS) entry which is preliminary data.</text>
</comment>
<proteinExistence type="predicted"/>
<gene>
    <name evidence="1" type="ORF">FJQ54_08810</name>
</gene>